<dbReference type="Proteomes" id="UP000654075">
    <property type="component" value="Unassembled WGS sequence"/>
</dbReference>
<evidence type="ECO:0000313" key="2">
    <source>
        <dbReference type="Proteomes" id="UP000654075"/>
    </source>
</evidence>
<keyword evidence="2" id="KW-1185">Reference proteome</keyword>
<protein>
    <submittedName>
        <fullName evidence="1">Uncharacterized protein</fullName>
    </submittedName>
</protein>
<dbReference type="AlphaFoldDB" id="A0A813F5M3"/>
<accession>A0A813F5M3</accession>
<dbReference type="Gene3D" id="3.60.130.30">
    <property type="match status" value="1"/>
</dbReference>
<organism evidence="1 2">
    <name type="scientific">Polarella glacialis</name>
    <name type="common">Dinoflagellate</name>
    <dbReference type="NCBI Taxonomy" id="89957"/>
    <lineage>
        <taxon>Eukaryota</taxon>
        <taxon>Sar</taxon>
        <taxon>Alveolata</taxon>
        <taxon>Dinophyceae</taxon>
        <taxon>Suessiales</taxon>
        <taxon>Suessiaceae</taxon>
        <taxon>Polarella</taxon>
    </lineage>
</organism>
<evidence type="ECO:0000313" key="1">
    <source>
        <dbReference type="EMBL" id="CAE8607814.1"/>
    </source>
</evidence>
<comment type="caution">
    <text evidence="1">The sequence shown here is derived from an EMBL/GenBank/DDBJ whole genome shotgun (WGS) entry which is preliminary data.</text>
</comment>
<reference evidence="1" key="1">
    <citation type="submission" date="2021-02" db="EMBL/GenBank/DDBJ databases">
        <authorList>
            <person name="Dougan E. K."/>
            <person name="Rhodes N."/>
            <person name="Thang M."/>
            <person name="Chan C."/>
        </authorList>
    </citation>
    <scope>NUCLEOTIDE SEQUENCE</scope>
</reference>
<name>A0A813F5M3_POLGL</name>
<dbReference type="EMBL" id="CAJNNV010022118">
    <property type="protein sequence ID" value="CAE8607814.1"/>
    <property type="molecule type" value="Genomic_DNA"/>
</dbReference>
<gene>
    <name evidence="1" type="ORF">PGLA1383_LOCUS25720</name>
</gene>
<proteinExistence type="predicted"/>
<sequence length="578" mass="64570">MPSTYKASTYAASALWRSDTKIKYGPNPKGGKSYIRYAAYEKSANIEKSLENGSKPEDLLFDYEKGHLQIIGPLRAAPLDPFKMKPQDFENLTKADEILIRYGCRHDPKRKAGSEERIKDITKTLKEVGRQSAQLKKLRIANHLGMDSTQELEGRLDGVAYIQRLAADQAAKEVLATVAKANRKISEHEVVMVLDQWGFAMNPNRINVMREGVEWVHSDTLGAIARRDGLILPTPPTTKYPNFMKVLTKYLSDHMPEEYKTRFGYTSINVNKDYAGARHRDQGNRGPSFLKALGDFKGGELQYFPGDDRSRKLEELSPCEALTFDAKNGFILFDGNRAHEVQDFKGHRYSLVYFTCNRSDQMPAENQKALNQLGIKYPTADGIEKLKATLDTPGQCSIAPAEKGRSAAAKLAARGKAKVGSTTLPGYGYWPLTKDQQKLEETAKKVWKDRPTQAPKLLELFNKRKREDWSVNQAIPLGPEVKSSLKPLILKGYTNLVDAVDALTKTPELVPKSVLKAGYGIAYTNRTKFYYIVYHADYKEAAMKVAGVGPLVVITEVKSKALKRVAAARKIRLSSGSV</sequence>